<dbReference type="EMBL" id="CP036275">
    <property type="protein sequence ID" value="QDU40091.1"/>
    <property type="molecule type" value="Genomic_DNA"/>
</dbReference>
<feature type="region of interest" description="Disordered" evidence="1">
    <location>
        <begin position="62"/>
        <end position="87"/>
    </location>
</feature>
<protein>
    <recommendedName>
        <fullName evidence="4">Virus attachment protein p12 family protein</fullName>
    </recommendedName>
</protein>
<gene>
    <name evidence="2" type="ORF">Mal4_44450</name>
</gene>
<evidence type="ECO:0000313" key="3">
    <source>
        <dbReference type="Proteomes" id="UP000320496"/>
    </source>
</evidence>
<keyword evidence="3" id="KW-1185">Reference proteome</keyword>
<reference evidence="2 3" key="1">
    <citation type="submission" date="2019-02" db="EMBL/GenBank/DDBJ databases">
        <title>Deep-cultivation of Planctomycetes and their phenomic and genomic characterization uncovers novel biology.</title>
        <authorList>
            <person name="Wiegand S."/>
            <person name="Jogler M."/>
            <person name="Boedeker C."/>
            <person name="Pinto D."/>
            <person name="Vollmers J."/>
            <person name="Rivas-Marin E."/>
            <person name="Kohn T."/>
            <person name="Peeters S.H."/>
            <person name="Heuer A."/>
            <person name="Rast P."/>
            <person name="Oberbeckmann S."/>
            <person name="Bunk B."/>
            <person name="Jeske O."/>
            <person name="Meyerdierks A."/>
            <person name="Storesund J.E."/>
            <person name="Kallscheuer N."/>
            <person name="Luecker S."/>
            <person name="Lage O.M."/>
            <person name="Pohl T."/>
            <person name="Merkel B.J."/>
            <person name="Hornburger P."/>
            <person name="Mueller R.-W."/>
            <person name="Bruemmer F."/>
            <person name="Labrenz M."/>
            <person name="Spormann A.M."/>
            <person name="Op den Camp H."/>
            <person name="Overmann J."/>
            <person name="Amann R."/>
            <person name="Jetten M.S.M."/>
            <person name="Mascher T."/>
            <person name="Medema M.H."/>
            <person name="Devos D.P."/>
            <person name="Kaster A.-K."/>
            <person name="Ovreas L."/>
            <person name="Rohde M."/>
            <person name="Galperin M.Y."/>
            <person name="Jogler C."/>
        </authorList>
    </citation>
    <scope>NUCLEOTIDE SEQUENCE [LARGE SCALE GENOMIC DNA]</scope>
    <source>
        <strain evidence="2 3">Mal4</strain>
    </source>
</reference>
<proteinExistence type="predicted"/>
<evidence type="ECO:0000256" key="1">
    <source>
        <dbReference type="SAM" id="MobiDB-lite"/>
    </source>
</evidence>
<evidence type="ECO:0000313" key="2">
    <source>
        <dbReference type="EMBL" id="QDU40091.1"/>
    </source>
</evidence>
<dbReference type="KEGG" id="mri:Mal4_44450"/>
<dbReference type="Proteomes" id="UP000320496">
    <property type="component" value="Chromosome"/>
</dbReference>
<dbReference type="AlphaFoldDB" id="A0A517ZCB2"/>
<sequence length="87" mass="8753">MIPVALAGGSNGGHRMSGIDWQTGVALLCVVFSAAVLLRRAVQLFWGGSTAGCGAGGCSDCPASGTPEQPSKTLVSLEPLQSPRPIS</sequence>
<organism evidence="2 3">
    <name type="scientific">Maioricimonas rarisocia</name>
    <dbReference type="NCBI Taxonomy" id="2528026"/>
    <lineage>
        <taxon>Bacteria</taxon>
        <taxon>Pseudomonadati</taxon>
        <taxon>Planctomycetota</taxon>
        <taxon>Planctomycetia</taxon>
        <taxon>Planctomycetales</taxon>
        <taxon>Planctomycetaceae</taxon>
        <taxon>Maioricimonas</taxon>
    </lineage>
</organism>
<accession>A0A517ZCB2</accession>
<name>A0A517ZCB2_9PLAN</name>
<evidence type="ECO:0008006" key="4">
    <source>
        <dbReference type="Google" id="ProtNLM"/>
    </source>
</evidence>